<dbReference type="InterPro" id="IPR007751">
    <property type="entry name" value="DUF676_lipase-like"/>
</dbReference>
<feature type="transmembrane region" description="Helical" evidence="1">
    <location>
        <begin position="123"/>
        <end position="143"/>
    </location>
</feature>
<feature type="transmembrane region" description="Helical" evidence="1">
    <location>
        <begin position="91"/>
        <end position="111"/>
    </location>
</feature>
<reference evidence="3 4" key="1">
    <citation type="submission" date="2018-08" db="EMBL/GenBank/DDBJ databases">
        <title>A genome reference for cultivated species of the human gut microbiota.</title>
        <authorList>
            <person name="Zou Y."/>
            <person name="Xue W."/>
            <person name="Luo G."/>
        </authorList>
    </citation>
    <scope>NUCLEOTIDE SEQUENCE [LARGE SCALE GENOMIC DNA]</scope>
    <source>
        <strain evidence="3 4">OM06-4</strain>
    </source>
</reference>
<comment type="caution">
    <text evidence="3">The sequence shown here is derived from an EMBL/GenBank/DDBJ whole genome shotgun (WGS) entry which is preliminary data.</text>
</comment>
<dbReference type="EMBL" id="QUSL01000050">
    <property type="protein sequence ID" value="RGD78003.1"/>
    <property type="molecule type" value="Genomic_DNA"/>
</dbReference>
<keyword evidence="1" id="KW-0472">Membrane</keyword>
<organism evidence="3 4">
    <name type="scientific">Thomasclavelia ramosa</name>
    <dbReference type="NCBI Taxonomy" id="1547"/>
    <lineage>
        <taxon>Bacteria</taxon>
        <taxon>Bacillati</taxon>
        <taxon>Bacillota</taxon>
        <taxon>Erysipelotrichia</taxon>
        <taxon>Erysipelotrichales</taxon>
        <taxon>Coprobacillaceae</taxon>
        <taxon>Thomasclavelia</taxon>
    </lineage>
</organism>
<dbReference type="SUPFAM" id="SSF53474">
    <property type="entry name" value="alpha/beta-Hydrolases"/>
    <property type="match status" value="1"/>
</dbReference>
<keyword evidence="1" id="KW-0812">Transmembrane</keyword>
<dbReference type="Proteomes" id="UP000261032">
    <property type="component" value="Unassembled WGS sequence"/>
</dbReference>
<dbReference type="Pfam" id="PF05057">
    <property type="entry name" value="DUF676"/>
    <property type="match status" value="1"/>
</dbReference>
<feature type="transmembrane region" description="Helical" evidence="1">
    <location>
        <begin position="20"/>
        <end position="44"/>
    </location>
</feature>
<dbReference type="InterPro" id="IPR029058">
    <property type="entry name" value="AB_hydrolase_fold"/>
</dbReference>
<name>A0A3E3AAD4_9FIRM</name>
<sequence>MKYIIRLVSATIVFVLANRLLLGFSNVLLIGLLVGIFIVINAIPYVPYPRPLLKRYRICKAGCELLKIFLISLIMTIVYMLYSFFKVDIGAWLTNLLVVIIVEAVVFWNGIIRIYLTANQLGAKWRIIGVVWGWFPLVNLIILRKLIKIADDEIIFENEKTILNGVRKEQQLCKTKYPLLLVHGVFFRDFKYFNYWGRIPEELEQNGAVIYYGNHQSAASVIASGDELAKRIKEIVQESGCEKLNIIAHSKGGLDCRYAIAKLNIAPYVASLTTINTPHRGCIFADYLLEKIPEKIKQKVAQGYNTALKKFGDENPDFIAAVNDLTASTCQKFNADVPDVAEVFYQSVGSKLNVASGGRFPLNFSHHLVKYFDGPNDGLVAENSFPWGCDYTFLTTNTKRGISHGDMIDLNRENIAEFDVREFYVQLVNMLKVHGY</sequence>
<dbReference type="Gene3D" id="3.40.50.1820">
    <property type="entry name" value="alpha/beta hydrolase"/>
    <property type="match status" value="1"/>
</dbReference>
<evidence type="ECO:0000256" key="1">
    <source>
        <dbReference type="SAM" id="Phobius"/>
    </source>
</evidence>
<evidence type="ECO:0000313" key="4">
    <source>
        <dbReference type="Proteomes" id="UP000261032"/>
    </source>
</evidence>
<feature type="domain" description="DUF676" evidence="2">
    <location>
        <begin position="221"/>
        <end position="288"/>
    </location>
</feature>
<dbReference type="RefSeq" id="WP_003534900.1">
    <property type="nucleotide sequence ID" value="NZ_CAACVM010000013.1"/>
</dbReference>
<protein>
    <submittedName>
        <fullName evidence="3">Triacylglycerol lipase</fullName>
    </submittedName>
</protein>
<dbReference type="AlphaFoldDB" id="A0A3E3AAD4"/>
<feature type="transmembrane region" description="Helical" evidence="1">
    <location>
        <begin position="65"/>
        <end position="85"/>
    </location>
</feature>
<evidence type="ECO:0000313" key="3">
    <source>
        <dbReference type="EMBL" id="RGD78003.1"/>
    </source>
</evidence>
<accession>A0A3E3AAD4</accession>
<proteinExistence type="predicted"/>
<keyword evidence="1" id="KW-1133">Transmembrane helix</keyword>
<evidence type="ECO:0000259" key="2">
    <source>
        <dbReference type="Pfam" id="PF05057"/>
    </source>
</evidence>
<gene>
    <name evidence="3" type="ORF">DXB93_17580</name>
</gene>